<sequence>MLMEEPSAAAPKRTLPVVLACVATVCLLVTVVLVVMHANARSQRDQSARRIVELEKQVTESGQEEIAANEELKRNKLKEEAQKARTALVASCSDNTKMYNTMAKDAPGRDRVFKIMYDSCLSL</sequence>
<keyword evidence="2" id="KW-0812">Transmembrane</keyword>
<comment type="caution">
    <text evidence="3">The sequence shown here is derived from an EMBL/GenBank/DDBJ whole genome shotgun (WGS) entry which is preliminary data.</text>
</comment>
<evidence type="ECO:0000256" key="2">
    <source>
        <dbReference type="SAM" id="Phobius"/>
    </source>
</evidence>
<keyword evidence="2" id="KW-1133">Transmembrane helix</keyword>
<feature type="coiled-coil region" evidence="1">
    <location>
        <begin position="37"/>
        <end position="87"/>
    </location>
</feature>
<keyword evidence="2" id="KW-0472">Membrane</keyword>
<evidence type="ECO:0000313" key="4">
    <source>
        <dbReference type="Proteomes" id="UP000649573"/>
    </source>
</evidence>
<dbReference type="RefSeq" id="WP_189256339.1">
    <property type="nucleotide sequence ID" value="NZ_BMRE01000025.1"/>
</dbReference>
<gene>
    <name evidence="3" type="ORF">GCM10010178_52120</name>
</gene>
<name>A0ABQ2UUR4_9PSEU</name>
<proteinExistence type="predicted"/>
<evidence type="ECO:0000256" key="1">
    <source>
        <dbReference type="SAM" id="Coils"/>
    </source>
</evidence>
<keyword evidence="4" id="KW-1185">Reference proteome</keyword>
<keyword evidence="1" id="KW-0175">Coiled coil</keyword>
<evidence type="ECO:0008006" key="5">
    <source>
        <dbReference type="Google" id="ProtNLM"/>
    </source>
</evidence>
<organism evidence="3 4">
    <name type="scientific">Lentzea flava</name>
    <dbReference type="NCBI Taxonomy" id="103732"/>
    <lineage>
        <taxon>Bacteria</taxon>
        <taxon>Bacillati</taxon>
        <taxon>Actinomycetota</taxon>
        <taxon>Actinomycetes</taxon>
        <taxon>Pseudonocardiales</taxon>
        <taxon>Pseudonocardiaceae</taxon>
        <taxon>Lentzea</taxon>
    </lineage>
</organism>
<protein>
    <recommendedName>
        <fullName evidence="5">Septum formation initiator</fullName>
    </recommendedName>
</protein>
<accession>A0ABQ2UUR4</accession>
<evidence type="ECO:0000313" key="3">
    <source>
        <dbReference type="EMBL" id="GGU52939.1"/>
    </source>
</evidence>
<dbReference type="EMBL" id="BMRE01000025">
    <property type="protein sequence ID" value="GGU52939.1"/>
    <property type="molecule type" value="Genomic_DNA"/>
</dbReference>
<feature type="transmembrane region" description="Helical" evidence="2">
    <location>
        <begin position="15"/>
        <end position="40"/>
    </location>
</feature>
<reference evidence="4" key="1">
    <citation type="journal article" date="2019" name="Int. J. Syst. Evol. Microbiol.">
        <title>The Global Catalogue of Microorganisms (GCM) 10K type strain sequencing project: providing services to taxonomists for standard genome sequencing and annotation.</title>
        <authorList>
            <consortium name="The Broad Institute Genomics Platform"/>
            <consortium name="The Broad Institute Genome Sequencing Center for Infectious Disease"/>
            <person name="Wu L."/>
            <person name="Ma J."/>
        </authorList>
    </citation>
    <scope>NUCLEOTIDE SEQUENCE [LARGE SCALE GENOMIC DNA]</scope>
    <source>
        <strain evidence="4">JCM 3296</strain>
    </source>
</reference>
<dbReference type="Proteomes" id="UP000649573">
    <property type="component" value="Unassembled WGS sequence"/>
</dbReference>